<evidence type="ECO:0000256" key="2">
    <source>
        <dbReference type="SAM" id="Phobius"/>
    </source>
</evidence>
<reference evidence="3" key="1">
    <citation type="submission" date="2021-10" db="EMBL/GenBank/DDBJ databases">
        <title>Novel species in genus Arthrobacter.</title>
        <authorList>
            <person name="Liu Y."/>
        </authorList>
    </citation>
    <scope>NUCLEOTIDE SEQUENCE</scope>
    <source>
        <strain evidence="3">Zg-Y453</strain>
    </source>
</reference>
<evidence type="ECO:0000256" key="1">
    <source>
        <dbReference type="SAM" id="MobiDB-lite"/>
    </source>
</evidence>
<feature type="transmembrane region" description="Helical" evidence="2">
    <location>
        <begin position="56"/>
        <end position="81"/>
    </location>
</feature>
<feature type="transmembrane region" description="Helical" evidence="2">
    <location>
        <begin position="93"/>
        <end position="113"/>
    </location>
</feature>
<feature type="transmembrane region" description="Helical" evidence="2">
    <location>
        <begin position="25"/>
        <end position="50"/>
    </location>
</feature>
<feature type="region of interest" description="Disordered" evidence="1">
    <location>
        <begin position="1"/>
        <end position="21"/>
    </location>
</feature>
<dbReference type="AlphaFoldDB" id="A0A9X1SBR5"/>
<keyword evidence="2" id="KW-0472">Membrane</keyword>
<comment type="caution">
    <text evidence="3">The sequence shown here is derived from an EMBL/GenBank/DDBJ whole genome shotgun (WGS) entry which is preliminary data.</text>
</comment>
<dbReference type="Proteomes" id="UP001139158">
    <property type="component" value="Unassembled WGS sequence"/>
</dbReference>
<proteinExistence type="predicted"/>
<name>A0A9X1SBR5_9MICC</name>
<keyword evidence="2" id="KW-0812">Transmembrane</keyword>
<dbReference type="EMBL" id="JAJFZV010000001">
    <property type="protein sequence ID" value="MCC3296816.1"/>
    <property type="molecule type" value="Genomic_DNA"/>
</dbReference>
<keyword evidence="2" id="KW-1133">Transmembrane helix</keyword>
<protein>
    <submittedName>
        <fullName evidence="3">Uncharacterized protein</fullName>
    </submittedName>
</protein>
<sequence length="122" mass="13493">MSGTFWETQLQEDEESREGQPRKPLWAWAVTALDLLVVAAAAPVVILVAVPFFAVFYVYLAQILVWASPVLLGANAVLFVWAFRRKYAGMTGLAILSVLFVLLSVLLVILWGAPFTVFGMTF</sequence>
<evidence type="ECO:0000313" key="3">
    <source>
        <dbReference type="EMBL" id="MCC3296816.1"/>
    </source>
</evidence>
<organism evidence="3 4">
    <name type="scientific">Arthrobacter caoxuetaonis</name>
    <dbReference type="NCBI Taxonomy" id="2886935"/>
    <lineage>
        <taxon>Bacteria</taxon>
        <taxon>Bacillati</taxon>
        <taxon>Actinomycetota</taxon>
        <taxon>Actinomycetes</taxon>
        <taxon>Micrococcales</taxon>
        <taxon>Micrococcaceae</taxon>
        <taxon>Arthrobacter</taxon>
    </lineage>
</organism>
<dbReference type="RefSeq" id="WP_227894543.1">
    <property type="nucleotide sequence ID" value="NZ_CP099466.1"/>
</dbReference>
<gene>
    <name evidence="3" type="ORF">LJ757_03220</name>
</gene>
<keyword evidence="4" id="KW-1185">Reference proteome</keyword>
<accession>A0A9X1SBR5</accession>
<evidence type="ECO:0000313" key="4">
    <source>
        <dbReference type="Proteomes" id="UP001139158"/>
    </source>
</evidence>